<dbReference type="SUPFAM" id="SSF49464">
    <property type="entry name" value="Carboxypeptidase regulatory domain-like"/>
    <property type="match status" value="1"/>
</dbReference>
<protein>
    <recommendedName>
        <fullName evidence="4">CarboxypepD_reg-like domain-containing protein</fullName>
    </recommendedName>
</protein>
<dbReference type="OrthoDB" id="7432683at2"/>
<organism evidence="2 3">
    <name type="scientific">Flavobacterium xinjiangense</name>
    <dbReference type="NCBI Taxonomy" id="178356"/>
    <lineage>
        <taxon>Bacteria</taxon>
        <taxon>Pseudomonadati</taxon>
        <taxon>Bacteroidota</taxon>
        <taxon>Flavobacteriia</taxon>
        <taxon>Flavobacteriales</taxon>
        <taxon>Flavobacteriaceae</taxon>
        <taxon>Flavobacterium</taxon>
    </lineage>
</organism>
<feature type="region of interest" description="Disordered" evidence="1">
    <location>
        <begin position="114"/>
        <end position="134"/>
    </location>
</feature>
<keyword evidence="3" id="KW-1185">Reference proteome</keyword>
<evidence type="ECO:0000313" key="2">
    <source>
        <dbReference type="EMBL" id="SHM28334.1"/>
    </source>
</evidence>
<dbReference type="Proteomes" id="UP000184092">
    <property type="component" value="Unassembled WGS sequence"/>
</dbReference>
<feature type="compositionally biased region" description="Basic and acidic residues" evidence="1">
    <location>
        <begin position="123"/>
        <end position="134"/>
    </location>
</feature>
<name>A0A1M7HIQ2_9FLAO</name>
<accession>A0A1M7HIQ2</accession>
<evidence type="ECO:0008006" key="4">
    <source>
        <dbReference type="Google" id="ProtNLM"/>
    </source>
</evidence>
<dbReference type="STRING" id="178356.SAMN05216269_103292"/>
<evidence type="ECO:0000313" key="3">
    <source>
        <dbReference type="Proteomes" id="UP000184092"/>
    </source>
</evidence>
<evidence type="ECO:0000256" key="1">
    <source>
        <dbReference type="SAM" id="MobiDB-lite"/>
    </source>
</evidence>
<reference evidence="3" key="1">
    <citation type="submission" date="2016-11" db="EMBL/GenBank/DDBJ databases">
        <authorList>
            <person name="Varghese N."/>
            <person name="Submissions S."/>
        </authorList>
    </citation>
    <scope>NUCLEOTIDE SEQUENCE [LARGE SCALE GENOMIC DNA]</scope>
    <source>
        <strain evidence="3">CGMCC 1.2749</strain>
    </source>
</reference>
<dbReference type="EMBL" id="FRCL01000003">
    <property type="protein sequence ID" value="SHM28334.1"/>
    <property type="molecule type" value="Genomic_DNA"/>
</dbReference>
<proteinExistence type="predicted"/>
<dbReference type="AlphaFoldDB" id="A0A1M7HIQ2"/>
<gene>
    <name evidence="2" type="ORF">SAMN05216269_103292</name>
</gene>
<dbReference type="RefSeq" id="WP_139259771.1">
    <property type="nucleotide sequence ID" value="NZ_FRCL01000003.1"/>
</dbReference>
<sequence>MKNKFLKLDNPCSEKWENMKPKDKGNYCDLCSKKVMDFTNLSQVEISEIINKSGNKICARLTHTQLNSPLLNLDRKLEFTIPTSNVAAGLMFVSVLTTGQTLHAENQNMKTEFIQSSDSTLNSEKEKSNSKPNEPKLYDLTIFKGRVTSNDLGKPVENTKITIVTSEKLFSTYTLKDGTFSIEIPTNLIDNDNVIRVSYFNVTEKRDKDIFFRYETMDYVLTKKEFTSEYLIKAEPEVIYLGGIGAYIEKREPIVLNNGIEIKYREFVKAKLGKKSSCNLENKDYLYFESKFAIAIYGNKAKEGLYILTDKTEK</sequence>
<dbReference type="InterPro" id="IPR008969">
    <property type="entry name" value="CarboxyPept-like_regulatory"/>
</dbReference>